<dbReference type="Gene3D" id="2.60.40.10">
    <property type="entry name" value="Immunoglobulins"/>
    <property type="match status" value="1"/>
</dbReference>
<evidence type="ECO:0000256" key="2">
    <source>
        <dbReference type="SAM" id="SignalP"/>
    </source>
</evidence>
<feature type="signal peptide" evidence="2">
    <location>
        <begin position="1"/>
        <end position="21"/>
    </location>
</feature>
<gene>
    <name evidence="4" type="ORF">FGG15_15905</name>
</gene>
<dbReference type="Pfam" id="PF18998">
    <property type="entry name" value="Flg_new_2"/>
    <property type="match status" value="1"/>
</dbReference>
<dbReference type="InterPro" id="IPR026444">
    <property type="entry name" value="Secre_tail"/>
</dbReference>
<accession>A0ABY2WLB3</accession>
<dbReference type="CDD" id="cd00146">
    <property type="entry name" value="PKD"/>
    <property type="match status" value="1"/>
</dbReference>
<keyword evidence="5" id="KW-1185">Reference proteome</keyword>
<evidence type="ECO:0000313" key="4">
    <source>
        <dbReference type="EMBL" id="TMU55649.1"/>
    </source>
</evidence>
<keyword evidence="1 2" id="KW-0732">Signal</keyword>
<evidence type="ECO:0000259" key="3">
    <source>
        <dbReference type="PROSITE" id="PS50093"/>
    </source>
</evidence>
<name>A0ABY2WLB3_9FLAO</name>
<evidence type="ECO:0000256" key="1">
    <source>
        <dbReference type="ARBA" id="ARBA00022729"/>
    </source>
</evidence>
<dbReference type="InterPro" id="IPR044060">
    <property type="entry name" value="Bacterial_rp_domain"/>
</dbReference>
<dbReference type="InterPro" id="IPR035986">
    <property type="entry name" value="PKD_dom_sf"/>
</dbReference>
<sequence>MKKITLLSLFFVLLAANTIAAQTGGTPRPFITTWKTDNLGISDDNSISIPARPGFVYNYSIDWGDGDVDTNVTGDIAHTYDAPDIYTVSISGTFPGILFNSYPGNEANSDAAKLIEINQWGDIQWQTMLAAFAGCSNLDVFAIDAPDLSNVTSLFSTFANCSSLVGNDTFNIWDVGTIEDFTQTFSECSEFNANVSDWDLSSARTVINMFSGASKFNQDISRWNIGNVTDMDGFLSGTSNFNFDLSNWDVSGVTSMFQMFESSAFNQDIGGWNVSNVTNMAFMFSGNMAFDQDISNWNTSKVESMRAMFQNGVFNQDISGWDVSKVKDMSFMFGNSRKFNQNISSWDVSNVENMEFMFVFTLEFNQSLADWDVGKVTKMTRMLENSSFANENYDKTLLGWSTLPNIQRNVELDAPSKQYCLAEEARQSIIDTYGWAINDAGKATDCQRPFVTTWKTDNVGLSDDNQITIPTFAAETYNYTVDWGDGTSDTNVTGNITHTYTIPGIYTVSITGHFPRIYFQTSTDKEKIIEVNQWGDLEWKSMEQAFINCIKLDVLAVDVPDLSQTSHLGSMFNGCFTLIGNPSFNSWNVENVTRMDGAFANSSFNQPIGNWDVSSVTNMTSMFFRNHHFNLNISDWNVGNCNSMVAMFGEASSFNQPIGNWNVSNVTNMGSMFEDAFAFDQDLSSWDVTKVTDMSLMFFYATSFNQNIGNWNVRNCSRMPLMFGNATSFNQNLGSWNVESVTQMINMFFRSGLQDNNYDQIIIGWSQLPSLQNGVQLDAPQNQYCEAIEARQSIMDTYGWTINDGGSAETELPIALCRDITVVLNDEGVATITAADIDNGSTTYCGIESVSVSPSSFTYGNIGPNTVTLTVTHENGNTASCDAQVMVVGAPLWIEDFNDLARGTTVDNGSTAWSAVRDGGVFEAWDGRFRINNAGSGPGTWTSEVISISGTVSVSLDVDDSDQKKERADYVRALYILDGGTPVEFGFVSDDIDPQTFTADNLAGSTLQIIIESEVSGNPENYYIDNIAVRKASAASISYMLNVNNGSGDGNYEAGEVVNIVADTAPSGQQFEAWTGDVGAVSDINSATTTLTMPSANAEITATYSTIPSGGTIWLEDFEDLVNGITVDNGSTAWNSIRDSGVFEVLDGRFRINGSSSGPGTWTSEVISISGTVSISMDVDDSDQKKERADYLRAYYVLDGGTPVLFGSVSDDIDPQTFTADNLSGNTIQIIVESKVSGSPENYYIDNIAVSGFSTNLTARIGDNAESNTPTSRSSFEIKLYPNPATTQVTTTFDEAVELIDIKVFDMTGRLVKVHRVADQQMKVNYSMDVNELPSGTYFILMEDDKGKQFRKQMVIGN</sequence>
<dbReference type="Pfam" id="PF18962">
    <property type="entry name" value="Por_Secre_tail"/>
    <property type="match status" value="1"/>
</dbReference>
<dbReference type="NCBIfam" id="TIGR02167">
    <property type="entry name" value="Liste_lipo_26"/>
    <property type="match status" value="7"/>
</dbReference>
<evidence type="ECO:0000313" key="5">
    <source>
        <dbReference type="Proteomes" id="UP000751614"/>
    </source>
</evidence>
<protein>
    <submittedName>
        <fullName evidence="4">BspA family leucine-rich repeat surface protein</fullName>
    </submittedName>
</protein>
<dbReference type="SUPFAM" id="SSF49299">
    <property type="entry name" value="PKD domain"/>
    <property type="match status" value="1"/>
</dbReference>
<comment type="caution">
    <text evidence="4">The sequence shown here is derived from an EMBL/GenBank/DDBJ whole genome shotgun (WGS) entry which is preliminary data.</text>
</comment>
<dbReference type="NCBIfam" id="TIGR04183">
    <property type="entry name" value="Por_Secre_tail"/>
    <property type="match status" value="1"/>
</dbReference>
<dbReference type="EMBL" id="VCNI01000002">
    <property type="protein sequence ID" value="TMU55649.1"/>
    <property type="molecule type" value="Genomic_DNA"/>
</dbReference>
<dbReference type="InterPro" id="IPR011889">
    <property type="entry name" value="Liste_lipo_26"/>
</dbReference>
<feature type="domain" description="PKD" evidence="3">
    <location>
        <begin position="479"/>
        <end position="511"/>
    </location>
</feature>
<organism evidence="4 5">
    <name type="scientific">Flagellimonas algicola</name>
    <dbReference type="NCBI Taxonomy" id="2583815"/>
    <lineage>
        <taxon>Bacteria</taxon>
        <taxon>Pseudomonadati</taxon>
        <taxon>Bacteroidota</taxon>
        <taxon>Flavobacteriia</taxon>
        <taxon>Flavobacteriales</taxon>
        <taxon>Flavobacteriaceae</taxon>
        <taxon>Flagellimonas</taxon>
    </lineage>
</organism>
<dbReference type="InterPro" id="IPR005046">
    <property type="entry name" value="DUF285"/>
</dbReference>
<feature type="chain" id="PRO_5046485766" evidence="2">
    <location>
        <begin position="22"/>
        <end position="1358"/>
    </location>
</feature>
<dbReference type="InterPro" id="IPR013783">
    <property type="entry name" value="Ig-like_fold"/>
</dbReference>
<reference evidence="4 5" key="1">
    <citation type="submission" date="2019-05" db="EMBL/GenBank/DDBJ databases">
        <title>Flagellimonas sp. AsT0115, sp. nov., isolated from a marine red algae, Asparagopsis taxiformis.</title>
        <authorList>
            <person name="Kim J."/>
            <person name="Jeong S.E."/>
            <person name="Jeon C.O."/>
        </authorList>
    </citation>
    <scope>NUCLEOTIDE SEQUENCE [LARGE SCALE GENOMIC DNA]</scope>
    <source>
        <strain evidence="4 5">AsT0115</strain>
    </source>
</reference>
<dbReference type="PROSITE" id="PS50093">
    <property type="entry name" value="PKD"/>
    <property type="match status" value="1"/>
</dbReference>
<proteinExistence type="predicted"/>
<dbReference type="Proteomes" id="UP000751614">
    <property type="component" value="Unassembled WGS sequence"/>
</dbReference>
<dbReference type="InterPro" id="IPR000601">
    <property type="entry name" value="PKD_dom"/>
</dbReference>
<dbReference type="RefSeq" id="WP_138838014.1">
    <property type="nucleotide sequence ID" value="NZ_VCNI01000002.1"/>
</dbReference>
<dbReference type="Pfam" id="PF03382">
    <property type="entry name" value="DUF285"/>
    <property type="match status" value="3"/>
</dbReference>